<gene>
    <name evidence="3" type="ORF">HNAJ_LOCUS2631</name>
</gene>
<name>A0A0R3T6E4_RODNA</name>
<accession>A0A0R3T6E4</accession>
<proteinExistence type="predicted"/>
<evidence type="ECO:0000313" key="4">
    <source>
        <dbReference type="Proteomes" id="UP000278807"/>
    </source>
</evidence>
<evidence type="ECO:0000256" key="1">
    <source>
        <dbReference type="SAM" id="Coils"/>
    </source>
</evidence>
<dbReference type="AlphaFoldDB" id="A0A0R3T6E4"/>
<feature type="compositionally biased region" description="Low complexity" evidence="2">
    <location>
        <begin position="47"/>
        <end position="58"/>
    </location>
</feature>
<keyword evidence="4" id="KW-1185">Reference proteome</keyword>
<feature type="region of interest" description="Disordered" evidence="2">
    <location>
        <begin position="47"/>
        <end position="66"/>
    </location>
</feature>
<evidence type="ECO:0000313" key="5">
    <source>
        <dbReference type="WBParaSite" id="HNAJ_0000263201-mRNA-1"/>
    </source>
</evidence>
<organism evidence="5">
    <name type="scientific">Rodentolepis nana</name>
    <name type="common">Dwarf tapeworm</name>
    <name type="synonym">Hymenolepis nana</name>
    <dbReference type="NCBI Taxonomy" id="102285"/>
    <lineage>
        <taxon>Eukaryota</taxon>
        <taxon>Metazoa</taxon>
        <taxon>Spiralia</taxon>
        <taxon>Lophotrochozoa</taxon>
        <taxon>Platyhelminthes</taxon>
        <taxon>Cestoda</taxon>
        <taxon>Eucestoda</taxon>
        <taxon>Cyclophyllidea</taxon>
        <taxon>Hymenolepididae</taxon>
        <taxon>Rodentolepis</taxon>
    </lineage>
</organism>
<evidence type="ECO:0000313" key="3">
    <source>
        <dbReference type="EMBL" id="VDN98490.1"/>
    </source>
</evidence>
<reference evidence="5" key="1">
    <citation type="submission" date="2017-02" db="UniProtKB">
        <authorList>
            <consortium name="WormBaseParasite"/>
        </authorList>
    </citation>
    <scope>IDENTIFICATION</scope>
</reference>
<dbReference type="STRING" id="102285.A0A0R3T6E4"/>
<dbReference type="EMBL" id="UZAE01001329">
    <property type="protein sequence ID" value="VDN98490.1"/>
    <property type="molecule type" value="Genomic_DNA"/>
</dbReference>
<protein>
    <submittedName>
        <fullName evidence="5">GST N-terminal domain-containing protein</fullName>
    </submittedName>
</protein>
<dbReference type="Gene3D" id="1.20.1050.10">
    <property type="match status" value="2"/>
</dbReference>
<keyword evidence="1" id="KW-0175">Coiled coil</keyword>
<dbReference type="Proteomes" id="UP000278807">
    <property type="component" value="Unassembled WGS sequence"/>
</dbReference>
<dbReference type="Gene3D" id="3.40.30.10">
    <property type="entry name" value="Glutaredoxin"/>
    <property type="match status" value="1"/>
</dbReference>
<sequence length="224" mass="25633">MASCCGCCGKENDDATLNNAGKADDEVFETEPAASELEYIDEFLESRSSSGISRSDSSLNGEEPVDEKLTVLQTAPSAESRRRNMETIIPKFGYWNIRGLPYWIEGDIRISESSGIMQHIAEKHRMLPSDENIRKELREVDDEINELRSAFEEFSNDKEHVNYPDFNLYDLLDMLRTLAPEILAIHLNLENFMLRFELGQQIRLLLTYCGEKFDQEFYIAGPGM</sequence>
<reference evidence="3 4" key="2">
    <citation type="submission" date="2018-11" db="EMBL/GenBank/DDBJ databases">
        <authorList>
            <consortium name="Pathogen Informatics"/>
        </authorList>
    </citation>
    <scope>NUCLEOTIDE SEQUENCE [LARGE SCALE GENOMIC DNA]</scope>
</reference>
<evidence type="ECO:0000256" key="2">
    <source>
        <dbReference type="SAM" id="MobiDB-lite"/>
    </source>
</evidence>
<dbReference type="WBParaSite" id="HNAJ_0000263201-mRNA-1">
    <property type="protein sequence ID" value="HNAJ_0000263201-mRNA-1"/>
    <property type="gene ID" value="HNAJ_0000263201"/>
</dbReference>
<dbReference type="OrthoDB" id="4951845at2759"/>
<feature type="coiled-coil region" evidence="1">
    <location>
        <begin position="130"/>
        <end position="157"/>
    </location>
</feature>